<keyword evidence="2" id="KW-0410">Iron transport</keyword>
<comment type="caution">
    <text evidence="6">The sequence shown here is derived from an EMBL/GenBank/DDBJ whole genome shotgun (WGS) entry which is preliminary data.</text>
</comment>
<accession>A0A6M0RSZ1</accession>
<feature type="chain" id="PRO_5026845239" evidence="5">
    <location>
        <begin position="21"/>
        <end position="352"/>
    </location>
</feature>
<evidence type="ECO:0000256" key="3">
    <source>
        <dbReference type="ARBA" id="ARBA00022729"/>
    </source>
</evidence>
<dbReference type="PROSITE" id="PS51318">
    <property type="entry name" value="TAT"/>
    <property type="match status" value="1"/>
</dbReference>
<dbReference type="SUPFAM" id="SSF53850">
    <property type="entry name" value="Periplasmic binding protein-like II"/>
    <property type="match status" value="1"/>
</dbReference>
<evidence type="ECO:0000256" key="4">
    <source>
        <dbReference type="PIRSR" id="PIRSR002825-1"/>
    </source>
</evidence>
<keyword evidence="2" id="KW-0813">Transport</keyword>
<dbReference type="PANTHER" id="PTHR30006">
    <property type="entry name" value="THIAMINE-BINDING PERIPLASMIC PROTEIN-RELATED"/>
    <property type="match status" value="1"/>
</dbReference>
<dbReference type="PANTHER" id="PTHR30006:SF15">
    <property type="entry name" value="IRON-UTILIZATION PERIPLASMIC PROTEIN"/>
    <property type="match status" value="1"/>
</dbReference>
<dbReference type="PIRSF" id="PIRSF002825">
    <property type="entry name" value="CfbpA"/>
    <property type="match status" value="1"/>
</dbReference>
<dbReference type="Proteomes" id="UP000481033">
    <property type="component" value="Unassembled WGS sequence"/>
</dbReference>
<evidence type="ECO:0000256" key="1">
    <source>
        <dbReference type="ARBA" id="ARBA00008520"/>
    </source>
</evidence>
<dbReference type="CDD" id="cd13542">
    <property type="entry name" value="PBP2_FutA1_ilke"/>
    <property type="match status" value="1"/>
</dbReference>
<sequence>MKFSRRSLLISGAGSTAAFAATQVFAPKRGGAQTGEVNLYSSRHYNTDDTLYKEFTERTGIRVNLLEGKADELLERLKAEGDRSPADVFMTVDAGRLWRADQEGVFAPVSSTILEERIPESLRHPDGHWFGVSKRARVLMYNKDLVDPSELSTYEALADSRWRGKILTRSSSNIYSQSLTASMVSVHGAADAEDWATGLVANFARQPEGNDRAQIEAAAAGIGAIAIANTYYLPRYAKDSDPAKQEIFKKIGVFFPNQGENERGTHVNISGAGVVKSAPNRENAVKFLEYLASDNAQAFFAQGNNEYPVVEGIPVDPVVGEFGTFNADTLNVNQLGENQSEAVRIMDRVGWV</sequence>
<reference evidence="6 7" key="1">
    <citation type="journal article" date="2020" name="Microb. Ecol.">
        <title>Ecogenomics of the Marine Benthic Filamentous Cyanobacterium Adonisia.</title>
        <authorList>
            <person name="Walter J.M."/>
            <person name="Coutinho F.H."/>
            <person name="Leomil L."/>
            <person name="Hargreaves P.I."/>
            <person name="Campeao M.E."/>
            <person name="Vieira V.V."/>
            <person name="Silva B.S."/>
            <person name="Fistarol G.O."/>
            <person name="Salomon P.S."/>
            <person name="Sawabe T."/>
            <person name="Mino S."/>
            <person name="Hosokawa M."/>
            <person name="Miyashita H."/>
            <person name="Maruyama F."/>
            <person name="van Verk M.C."/>
            <person name="Dutilh B.E."/>
            <person name="Thompson C.C."/>
            <person name="Thompson F.L."/>
        </authorList>
    </citation>
    <scope>NUCLEOTIDE SEQUENCE [LARGE SCALE GENOMIC DNA]</scope>
    <source>
        <strain evidence="6 7">CCMR0081</strain>
    </source>
</reference>
<keyword evidence="7" id="KW-1185">Reference proteome</keyword>
<comment type="similarity">
    <text evidence="1">Belongs to the bacterial solute-binding protein 1 family.</text>
</comment>
<feature type="signal peptide" evidence="5">
    <location>
        <begin position="1"/>
        <end position="20"/>
    </location>
</feature>
<keyword evidence="2" id="KW-0406">Ion transport</keyword>
<feature type="binding site" evidence="4">
    <location>
        <position position="44"/>
    </location>
    <ligand>
        <name>Fe cation</name>
        <dbReference type="ChEBI" id="CHEBI:24875"/>
    </ligand>
</feature>
<evidence type="ECO:0000313" key="6">
    <source>
        <dbReference type="EMBL" id="NEZ59394.1"/>
    </source>
</evidence>
<dbReference type="EMBL" id="QXHD01000004">
    <property type="protein sequence ID" value="NEZ59394.1"/>
    <property type="molecule type" value="Genomic_DNA"/>
</dbReference>
<feature type="binding site" evidence="4">
    <location>
        <position position="232"/>
    </location>
    <ligand>
        <name>Fe cation</name>
        <dbReference type="ChEBI" id="CHEBI:24875"/>
    </ligand>
</feature>
<dbReference type="InterPro" id="IPR006311">
    <property type="entry name" value="TAT_signal"/>
</dbReference>
<evidence type="ECO:0000256" key="2">
    <source>
        <dbReference type="ARBA" id="ARBA00022496"/>
    </source>
</evidence>
<dbReference type="InterPro" id="IPR006059">
    <property type="entry name" value="SBP"/>
</dbReference>
<dbReference type="Pfam" id="PF13416">
    <property type="entry name" value="SBP_bac_8"/>
    <property type="match status" value="1"/>
</dbReference>
<organism evidence="6 7">
    <name type="scientific">Adonisia turfae CCMR0081</name>
    <dbReference type="NCBI Taxonomy" id="2292702"/>
    <lineage>
        <taxon>Bacteria</taxon>
        <taxon>Bacillati</taxon>
        <taxon>Cyanobacteriota</taxon>
        <taxon>Adonisia</taxon>
        <taxon>Adonisia turfae</taxon>
    </lineage>
</organism>
<feature type="binding site" evidence="4">
    <location>
        <position position="231"/>
    </location>
    <ligand>
        <name>Fe cation</name>
        <dbReference type="ChEBI" id="CHEBI:24875"/>
    </ligand>
</feature>
<dbReference type="AlphaFoldDB" id="A0A6M0RSZ1"/>
<evidence type="ECO:0000313" key="7">
    <source>
        <dbReference type="Proteomes" id="UP000481033"/>
    </source>
</evidence>
<dbReference type="Gene3D" id="3.40.190.10">
    <property type="entry name" value="Periplasmic binding protein-like II"/>
    <property type="match status" value="2"/>
</dbReference>
<name>A0A6M0RSZ1_9CYAN</name>
<gene>
    <name evidence="6" type="ORF">DXZ20_27865</name>
</gene>
<keyword evidence="4" id="KW-0408">Iron</keyword>
<dbReference type="RefSeq" id="WP_163702321.1">
    <property type="nucleotide sequence ID" value="NZ_QXHD01000004.1"/>
</dbReference>
<protein>
    <submittedName>
        <fullName evidence="6">Iron ABC transporter substrate-binding protein</fullName>
    </submittedName>
</protein>
<evidence type="ECO:0000256" key="5">
    <source>
        <dbReference type="SAM" id="SignalP"/>
    </source>
</evidence>
<dbReference type="InterPro" id="IPR026045">
    <property type="entry name" value="Ferric-bd"/>
</dbReference>
<dbReference type="GO" id="GO:0006826">
    <property type="term" value="P:iron ion transport"/>
    <property type="evidence" value="ECO:0007669"/>
    <property type="project" value="UniProtKB-KW"/>
</dbReference>
<keyword evidence="4" id="KW-0479">Metal-binding</keyword>
<keyword evidence="3 5" id="KW-0732">Signal</keyword>
<proteinExistence type="inferred from homology"/>
<dbReference type="GO" id="GO:0046872">
    <property type="term" value="F:metal ion binding"/>
    <property type="evidence" value="ECO:0007669"/>
    <property type="project" value="UniProtKB-KW"/>
</dbReference>
<dbReference type="GO" id="GO:0030288">
    <property type="term" value="C:outer membrane-bounded periplasmic space"/>
    <property type="evidence" value="ECO:0007669"/>
    <property type="project" value="TreeGrafter"/>
</dbReference>